<dbReference type="AlphaFoldDB" id="A0AAN4SXD1"/>
<evidence type="ECO:0000313" key="1">
    <source>
        <dbReference type="EMBL" id="EZJ84886.1"/>
    </source>
</evidence>
<comment type="caution">
    <text evidence="1">The sequence shown here is derived from an EMBL/GenBank/DDBJ whole genome shotgun (WGS) entry which is preliminary data.</text>
</comment>
<gene>
    <name evidence="1" type="ORF">AC00_2617</name>
</gene>
<accession>A0AAN4SXD1</accession>
<dbReference type="InterPro" id="IPR021407">
    <property type="entry name" value="DUF2544"/>
</dbReference>
<organism evidence="1 2">
    <name type="scientific">Escherichia coli 1-250-04_S3_C1</name>
    <dbReference type="NCBI Taxonomy" id="1444135"/>
    <lineage>
        <taxon>Bacteria</taxon>
        <taxon>Pseudomonadati</taxon>
        <taxon>Pseudomonadota</taxon>
        <taxon>Gammaproteobacteria</taxon>
        <taxon>Enterobacterales</taxon>
        <taxon>Enterobacteriaceae</taxon>
        <taxon>Escherichia</taxon>
    </lineage>
</organism>
<evidence type="ECO:0008006" key="3">
    <source>
        <dbReference type="Google" id="ProtNLM"/>
    </source>
</evidence>
<evidence type="ECO:0000313" key="2">
    <source>
        <dbReference type="Proteomes" id="UP000024043"/>
    </source>
</evidence>
<sequence length="90" mass="10156">MVEKTLSTYLMKDGKLCDSSQMDEAGGYCRWVAQMITFTASGCDKAEVTVTPSRHPITDKQLHDMVVRVDTSSMQPIDSTCRFQYILNEL</sequence>
<dbReference type="EMBL" id="JJLU01000084">
    <property type="protein sequence ID" value="EZJ84886.1"/>
    <property type="molecule type" value="Genomic_DNA"/>
</dbReference>
<reference evidence="1 2" key="1">
    <citation type="submission" date="2014-03" db="EMBL/GenBank/DDBJ databases">
        <title>Genetic Variability of E. coli after antibiotic treatment.</title>
        <authorList>
            <person name="Silbergeld E."/>
            <person name="Coles C."/>
            <person name="Seidman J.C."/>
            <person name="You Y."/>
            <person name="George J."/>
            <person name="Nadendla S."/>
            <person name="Huot H."/>
            <person name="Daugherty S.C."/>
            <person name="Nagaraj S."/>
            <person name="Ott S."/>
            <person name="Klega K."/>
            <person name="Rasko D."/>
        </authorList>
    </citation>
    <scope>NUCLEOTIDE SEQUENCE [LARGE SCALE GENOMIC DNA]</scope>
    <source>
        <strain evidence="1 2">1-250-04_S3_C1</strain>
    </source>
</reference>
<proteinExistence type="predicted"/>
<protein>
    <recommendedName>
        <fullName evidence="3">DUF2544 domain-containing protein</fullName>
    </recommendedName>
</protein>
<name>A0AAN4SXD1_ECOLX</name>
<dbReference type="Proteomes" id="UP000024043">
    <property type="component" value="Unassembled WGS sequence"/>
</dbReference>
<dbReference type="Pfam" id="PF11245">
    <property type="entry name" value="DUF2544"/>
    <property type="match status" value="1"/>
</dbReference>